<dbReference type="GeneID" id="70182823"/>
<evidence type="ECO:0000256" key="1">
    <source>
        <dbReference type="SAM" id="MobiDB-lite"/>
    </source>
</evidence>
<dbReference type="Proteomes" id="UP000756346">
    <property type="component" value="Unassembled WGS sequence"/>
</dbReference>
<feature type="compositionally biased region" description="Basic residues" evidence="1">
    <location>
        <begin position="158"/>
        <end position="171"/>
    </location>
</feature>
<dbReference type="EMBL" id="JAGTJQ010000003">
    <property type="protein sequence ID" value="KAH7035431.1"/>
    <property type="molecule type" value="Genomic_DNA"/>
</dbReference>
<evidence type="ECO:0000313" key="2">
    <source>
        <dbReference type="EMBL" id="KAH7035431.1"/>
    </source>
</evidence>
<protein>
    <submittedName>
        <fullName evidence="2">Uncharacterized protein</fullName>
    </submittedName>
</protein>
<comment type="caution">
    <text evidence="2">The sequence shown here is derived from an EMBL/GenBank/DDBJ whole genome shotgun (WGS) entry which is preliminary data.</text>
</comment>
<proteinExistence type="predicted"/>
<feature type="region of interest" description="Disordered" evidence="1">
    <location>
        <begin position="153"/>
        <end position="179"/>
    </location>
</feature>
<reference evidence="2" key="1">
    <citation type="journal article" date="2021" name="Nat. Commun.">
        <title>Genetic determinants of endophytism in the Arabidopsis root mycobiome.</title>
        <authorList>
            <person name="Mesny F."/>
            <person name="Miyauchi S."/>
            <person name="Thiergart T."/>
            <person name="Pickel B."/>
            <person name="Atanasova L."/>
            <person name="Karlsson M."/>
            <person name="Huettel B."/>
            <person name="Barry K.W."/>
            <person name="Haridas S."/>
            <person name="Chen C."/>
            <person name="Bauer D."/>
            <person name="Andreopoulos W."/>
            <person name="Pangilinan J."/>
            <person name="LaButti K."/>
            <person name="Riley R."/>
            <person name="Lipzen A."/>
            <person name="Clum A."/>
            <person name="Drula E."/>
            <person name="Henrissat B."/>
            <person name="Kohler A."/>
            <person name="Grigoriev I.V."/>
            <person name="Martin F.M."/>
            <person name="Hacquard S."/>
        </authorList>
    </citation>
    <scope>NUCLEOTIDE SEQUENCE</scope>
    <source>
        <strain evidence="2">MPI-CAGE-CH-0230</strain>
    </source>
</reference>
<dbReference type="RefSeq" id="XP_046015524.1">
    <property type="nucleotide sequence ID" value="XM_046153277.1"/>
</dbReference>
<keyword evidence="3" id="KW-1185">Reference proteome</keyword>
<dbReference type="AlphaFoldDB" id="A0A9P9BWU1"/>
<organism evidence="2 3">
    <name type="scientific">Microdochium trichocladiopsis</name>
    <dbReference type="NCBI Taxonomy" id="1682393"/>
    <lineage>
        <taxon>Eukaryota</taxon>
        <taxon>Fungi</taxon>
        <taxon>Dikarya</taxon>
        <taxon>Ascomycota</taxon>
        <taxon>Pezizomycotina</taxon>
        <taxon>Sordariomycetes</taxon>
        <taxon>Xylariomycetidae</taxon>
        <taxon>Xylariales</taxon>
        <taxon>Microdochiaceae</taxon>
        <taxon>Microdochium</taxon>
    </lineage>
</organism>
<evidence type="ECO:0000313" key="3">
    <source>
        <dbReference type="Proteomes" id="UP000756346"/>
    </source>
</evidence>
<gene>
    <name evidence="2" type="ORF">B0I36DRAFT_318342</name>
</gene>
<accession>A0A9P9BWU1</accession>
<name>A0A9P9BWU1_9PEZI</name>
<sequence>MAGSSCCATTSRRLCLGANRTRPRCTGARRTGHRASSTLVTTTTAAARTETPLQTNDVLPTGLPSIRRTAETAPSSWTTTLTMRNTVAGTKSITRMEFTDLRATATTTATTMITATTPRPPALVSTDTRLPRCQYEVARGSDLRRSYPRSTAALAAKRAARNGRRRRRKWHGGGSRASNGLSARRWCVALRGVAWCLASKSAWRASQVQAPWEPAMVVRWMARQAPPAKRRKGRGEPQGLKALTTRTSLAVLL</sequence>